<organism evidence="1">
    <name type="scientific">viral metagenome</name>
    <dbReference type="NCBI Taxonomy" id="1070528"/>
    <lineage>
        <taxon>unclassified sequences</taxon>
        <taxon>metagenomes</taxon>
        <taxon>organismal metagenomes</taxon>
    </lineage>
</organism>
<dbReference type="AlphaFoldDB" id="A0A6C0DMR4"/>
<reference evidence="1" key="1">
    <citation type="journal article" date="2020" name="Nature">
        <title>Giant virus diversity and host interactions through global metagenomics.</title>
        <authorList>
            <person name="Schulz F."/>
            <person name="Roux S."/>
            <person name="Paez-Espino D."/>
            <person name="Jungbluth S."/>
            <person name="Walsh D.A."/>
            <person name="Denef V.J."/>
            <person name="McMahon K.D."/>
            <person name="Konstantinidis K.T."/>
            <person name="Eloe-Fadrosh E.A."/>
            <person name="Kyrpides N.C."/>
            <person name="Woyke T."/>
        </authorList>
    </citation>
    <scope>NUCLEOTIDE SEQUENCE</scope>
    <source>
        <strain evidence="1">GVMAG-M-3300023174-30</strain>
    </source>
</reference>
<dbReference type="EMBL" id="MN739644">
    <property type="protein sequence ID" value="QHT17781.1"/>
    <property type="molecule type" value="Genomic_DNA"/>
</dbReference>
<proteinExistence type="predicted"/>
<protein>
    <submittedName>
        <fullName evidence="1">Uncharacterized protein</fullName>
    </submittedName>
</protein>
<sequence length="97" mass="11736">MSVYEIVNFINNTNKNEISYSNYFTGDINEFRRIGQMYITILKDNFDNHFDITDNTIIINHNDLWFHISFLFENYNIYWNISITKTKSNSINNFNLF</sequence>
<name>A0A6C0DMR4_9ZZZZ</name>
<evidence type="ECO:0000313" key="1">
    <source>
        <dbReference type="EMBL" id="QHT17781.1"/>
    </source>
</evidence>
<accession>A0A6C0DMR4</accession>